<dbReference type="GeneID" id="16194185"/>
<accession>R4T733</accession>
<evidence type="ECO:0000256" key="5">
    <source>
        <dbReference type="ARBA" id="ARBA00022723"/>
    </source>
</evidence>
<gene>
    <name evidence="13" type="primary">242</name>
    <name evidence="13" type="ORF">HGTV1_242</name>
</gene>
<evidence type="ECO:0000259" key="11">
    <source>
        <dbReference type="Pfam" id="PF01743"/>
    </source>
</evidence>
<evidence type="ECO:0000256" key="1">
    <source>
        <dbReference type="ARBA" id="ARBA00001946"/>
    </source>
</evidence>
<dbReference type="GO" id="GO:0003723">
    <property type="term" value="F:RNA binding"/>
    <property type="evidence" value="ECO:0007669"/>
    <property type="project" value="UniProtKB-KW"/>
</dbReference>
<dbReference type="GO" id="GO:0046872">
    <property type="term" value="F:metal ion binding"/>
    <property type="evidence" value="ECO:0007669"/>
    <property type="project" value="UniProtKB-KW"/>
</dbReference>
<evidence type="ECO:0000256" key="7">
    <source>
        <dbReference type="ARBA" id="ARBA00022800"/>
    </source>
</evidence>
<dbReference type="GO" id="GO:0016779">
    <property type="term" value="F:nucleotidyltransferase activity"/>
    <property type="evidence" value="ECO:0007669"/>
    <property type="project" value="UniProtKB-KW"/>
</dbReference>
<evidence type="ECO:0000313" key="14">
    <source>
        <dbReference type="Proteomes" id="UP000202786"/>
    </source>
</evidence>
<dbReference type="Gene3D" id="1.10.3090.10">
    <property type="entry name" value="cca-adding enzyme, domain 2"/>
    <property type="match status" value="1"/>
</dbReference>
<dbReference type="Gene3D" id="3.30.460.10">
    <property type="entry name" value="Beta Polymerase, domain 2"/>
    <property type="match status" value="1"/>
</dbReference>
<dbReference type="KEGG" id="vg:16194185"/>
<evidence type="ECO:0000256" key="3">
    <source>
        <dbReference type="ARBA" id="ARBA00022694"/>
    </source>
</evidence>
<dbReference type="Pfam" id="PF01743">
    <property type="entry name" value="PolyA_pol"/>
    <property type="match status" value="1"/>
</dbReference>
<dbReference type="PANTHER" id="PTHR47545:SF1">
    <property type="entry name" value="MULTIFUNCTIONAL CCA PROTEIN"/>
    <property type="match status" value="1"/>
</dbReference>
<keyword evidence="7" id="KW-0692">RNA repair</keyword>
<name>R4T733_9CAUD</name>
<dbReference type="RefSeq" id="YP_008059417.1">
    <property type="nucleotide sequence ID" value="NC_021328.1"/>
</dbReference>
<dbReference type="EMBL" id="KC292026">
    <property type="protein sequence ID" value="AGM11539.1"/>
    <property type="molecule type" value="Genomic_DNA"/>
</dbReference>
<proteinExistence type="predicted"/>
<keyword evidence="3" id="KW-0819">tRNA processing</keyword>
<dbReference type="InterPro" id="IPR050124">
    <property type="entry name" value="tRNA_CCA-adding_enzyme"/>
</dbReference>
<dbReference type="OrthoDB" id="2898at10239"/>
<sequence>MAPLSLGMEHTLPELPSEFDGLPTFVVGGWVRDAFREGVEPSDVDLMVTEVTPEEMRERGFTEIDNSGNDTFAVFLDSLGREVAIAREEVSTGEGHTDFTVEPVPANVRALEAVERDLLRRDFTVNSMAVDARRGILHDPHGGRQALEDGTLRHVNESGFIEDPLRILRGARFAARLGAEVADETKILMAEMSPRLQDLPGERIRMELEKNFKQAKNPRIFFDVLEEVFALEWAFPELMALKHVPAGPPEFHNEGSAFEHTMLVLEEMFELRGNDELGLLMALAHDLGKVETPEDELPSHRGHGNRDAPLWRMSDRLKFSNRQERAMSEAMHHHMRLKHIEDMNEKTLFDTFTHVHNPDRLVDLMIADARGRDPQGDFPAETLRDAFERAEQACENVTGQTLINAGKQPDEIGGEKFGKLLRDARISEMKRLK</sequence>
<dbReference type="GO" id="GO:0042245">
    <property type="term" value="P:RNA repair"/>
    <property type="evidence" value="ECO:0007669"/>
    <property type="project" value="UniProtKB-KW"/>
</dbReference>
<keyword evidence="2 13" id="KW-0808">Transferase</keyword>
<dbReference type="GO" id="GO:0005524">
    <property type="term" value="F:ATP binding"/>
    <property type="evidence" value="ECO:0007669"/>
    <property type="project" value="UniProtKB-KW"/>
</dbReference>
<organism evidence="13 14">
    <name type="scientific">Halogranum tailed virus 1</name>
    <dbReference type="NCBI Taxonomy" id="1273749"/>
    <lineage>
        <taxon>Viruses</taxon>
        <taxon>Duplodnaviria</taxon>
        <taxon>Heunggongvirae</taxon>
        <taxon>Uroviricota</taxon>
        <taxon>Caudoviricetes</taxon>
        <taxon>Thumleimavirales</taxon>
        <taxon>Halomagnusviridae</taxon>
        <taxon>Hagravirus</taxon>
        <taxon>Hagravirus capitaneum</taxon>
        <taxon>Hagravirus HGTV1</taxon>
    </lineage>
</organism>
<keyword evidence="6" id="KW-0547">Nucleotide-binding</keyword>
<reference evidence="13 14" key="1">
    <citation type="submission" date="2012-12" db="EMBL/GenBank/DDBJ databases">
        <authorList>
            <person name="Sencilo A."/>
            <person name="Jacobs-Sera D."/>
            <person name="Russell D.A."/>
            <person name="Ko C."/>
            <person name="Atanasova N."/>
            <person name="Osterlund E."/>
            <person name="Oksanen H.M."/>
            <person name="Bamford D.H."/>
            <person name="Hatfull G.F."/>
            <person name="Roine E."/>
            <person name="Hendrix R.W."/>
        </authorList>
    </citation>
    <scope>NUCLEOTIDE SEQUENCE [LARGE SCALE GENOMIC DNA]</scope>
</reference>
<keyword evidence="8" id="KW-0067">ATP-binding</keyword>
<feature type="domain" description="Poly A polymerase head" evidence="11">
    <location>
        <begin position="25"/>
        <end position="153"/>
    </location>
</feature>
<evidence type="ECO:0000256" key="10">
    <source>
        <dbReference type="ARBA" id="ARBA00022884"/>
    </source>
</evidence>
<dbReference type="SUPFAM" id="SSF81301">
    <property type="entry name" value="Nucleotidyltransferase"/>
    <property type="match status" value="1"/>
</dbReference>
<keyword evidence="5" id="KW-0479">Metal-binding</keyword>
<dbReference type="Pfam" id="PF12627">
    <property type="entry name" value="PolyA_pol_RNAbd"/>
    <property type="match status" value="1"/>
</dbReference>
<protein>
    <submittedName>
        <fullName evidence="13">tRNA adenylyltransferase</fullName>
    </submittedName>
</protein>
<dbReference type="InterPro" id="IPR002646">
    <property type="entry name" value="PolA_pol_head_dom"/>
</dbReference>
<keyword evidence="4 13" id="KW-0548">Nucleotidyltransferase</keyword>
<evidence type="ECO:0000256" key="8">
    <source>
        <dbReference type="ARBA" id="ARBA00022840"/>
    </source>
</evidence>
<evidence type="ECO:0000256" key="2">
    <source>
        <dbReference type="ARBA" id="ARBA00022679"/>
    </source>
</evidence>
<feature type="domain" description="tRNA nucleotidyltransferase/poly(A) polymerase RNA and SrmB- binding" evidence="12">
    <location>
        <begin position="181"/>
        <end position="239"/>
    </location>
</feature>
<keyword evidence="9" id="KW-0460">Magnesium</keyword>
<evidence type="ECO:0000259" key="12">
    <source>
        <dbReference type="Pfam" id="PF12627"/>
    </source>
</evidence>
<dbReference type="SUPFAM" id="SSF81891">
    <property type="entry name" value="Poly A polymerase C-terminal region-like"/>
    <property type="match status" value="1"/>
</dbReference>
<dbReference type="InterPro" id="IPR043519">
    <property type="entry name" value="NT_sf"/>
</dbReference>
<dbReference type="Proteomes" id="UP000202786">
    <property type="component" value="Segment"/>
</dbReference>
<evidence type="ECO:0000256" key="6">
    <source>
        <dbReference type="ARBA" id="ARBA00022741"/>
    </source>
</evidence>
<evidence type="ECO:0000256" key="9">
    <source>
        <dbReference type="ARBA" id="ARBA00022842"/>
    </source>
</evidence>
<dbReference type="GO" id="GO:0008033">
    <property type="term" value="P:tRNA processing"/>
    <property type="evidence" value="ECO:0007669"/>
    <property type="project" value="UniProtKB-KW"/>
</dbReference>
<keyword evidence="10" id="KW-0694">RNA-binding</keyword>
<dbReference type="PANTHER" id="PTHR47545">
    <property type="entry name" value="MULTIFUNCTIONAL CCA PROTEIN"/>
    <property type="match status" value="1"/>
</dbReference>
<dbReference type="InterPro" id="IPR032828">
    <property type="entry name" value="PolyA_RNA-bd"/>
</dbReference>
<comment type="cofactor">
    <cofactor evidence="1">
        <name>Mg(2+)</name>
        <dbReference type="ChEBI" id="CHEBI:18420"/>
    </cofactor>
</comment>
<evidence type="ECO:0000313" key="13">
    <source>
        <dbReference type="EMBL" id="AGM11539.1"/>
    </source>
</evidence>
<evidence type="ECO:0000256" key="4">
    <source>
        <dbReference type="ARBA" id="ARBA00022695"/>
    </source>
</evidence>
<keyword evidence="14" id="KW-1185">Reference proteome</keyword>